<organism evidence="3 4">
    <name type="scientific">Phyllosticta citrichinensis</name>
    <dbReference type="NCBI Taxonomy" id="1130410"/>
    <lineage>
        <taxon>Eukaryota</taxon>
        <taxon>Fungi</taxon>
        <taxon>Dikarya</taxon>
        <taxon>Ascomycota</taxon>
        <taxon>Pezizomycotina</taxon>
        <taxon>Dothideomycetes</taxon>
        <taxon>Dothideomycetes incertae sedis</taxon>
        <taxon>Botryosphaeriales</taxon>
        <taxon>Phyllostictaceae</taxon>
        <taxon>Phyllosticta</taxon>
    </lineage>
</organism>
<feature type="compositionally biased region" description="Polar residues" evidence="1">
    <location>
        <begin position="106"/>
        <end position="118"/>
    </location>
</feature>
<feature type="compositionally biased region" description="Basic and acidic residues" evidence="1">
    <location>
        <begin position="7"/>
        <end position="21"/>
    </location>
</feature>
<evidence type="ECO:0000313" key="3">
    <source>
        <dbReference type="EMBL" id="KAK8164485.1"/>
    </source>
</evidence>
<feature type="compositionally biased region" description="Basic and acidic residues" evidence="1">
    <location>
        <begin position="95"/>
        <end position="105"/>
    </location>
</feature>
<evidence type="ECO:0000256" key="1">
    <source>
        <dbReference type="SAM" id="MobiDB-lite"/>
    </source>
</evidence>
<keyword evidence="2" id="KW-0472">Membrane</keyword>
<feature type="region of interest" description="Disordered" evidence="1">
    <location>
        <begin position="344"/>
        <end position="366"/>
    </location>
</feature>
<evidence type="ECO:0000256" key="2">
    <source>
        <dbReference type="SAM" id="Phobius"/>
    </source>
</evidence>
<keyword evidence="2" id="KW-1133">Transmembrane helix</keyword>
<name>A0ABR1XS12_9PEZI</name>
<reference evidence="3 4" key="1">
    <citation type="journal article" date="2022" name="G3 (Bethesda)">
        <title>Enemy or ally: a genomic approach to elucidate the lifestyle of Phyllosticta citrichinaensis.</title>
        <authorList>
            <person name="Buijs V.A."/>
            <person name="Groenewald J.Z."/>
            <person name="Haridas S."/>
            <person name="LaButti K.M."/>
            <person name="Lipzen A."/>
            <person name="Martin F.M."/>
            <person name="Barry K."/>
            <person name="Grigoriev I.V."/>
            <person name="Crous P.W."/>
            <person name="Seidl M.F."/>
        </authorList>
    </citation>
    <scope>NUCLEOTIDE SEQUENCE [LARGE SCALE GENOMIC DNA]</scope>
    <source>
        <strain evidence="3 4">CBS 129764</strain>
    </source>
</reference>
<dbReference type="EMBL" id="JBBWUH010000006">
    <property type="protein sequence ID" value="KAK8164485.1"/>
    <property type="molecule type" value="Genomic_DNA"/>
</dbReference>
<feature type="compositionally biased region" description="Polar residues" evidence="1">
    <location>
        <begin position="29"/>
        <end position="39"/>
    </location>
</feature>
<sequence length="374" mass="42347">MDSPKNLSKDARHDRDRDHHIPVPVGLSKLQQTGRSSTFAAPPPKESRRSHLGLHHHKHHHGHHHHGHRDKYAEDREIKSAVLPTGKTPFGELVRPSKEKDKDPKSTSVGDGSTSTKVGSLTALNEALENSFPRVPTRIVRPEDVEKERTLRKQREEQLQTALDTLSEQSMATTRRLDDTYYSILEKFSGLRSMIDHLQELSSLTKDLRTEFATDADELTEEVNNSLDNIGDFKAQAEQLDDFESRITSSKEKARLLRVRLDAAKKRVDEREKLEEEWRIKTSRRLRMLWGILGALAALFLISYILYSIRSQSGDVADFLLSSNKIVDYDLPSSVREVFQSLHSSQSSPTYQPSVTSEGMGNGDSGPLRILDEL</sequence>
<keyword evidence="4" id="KW-1185">Reference proteome</keyword>
<evidence type="ECO:0000313" key="4">
    <source>
        <dbReference type="Proteomes" id="UP001456524"/>
    </source>
</evidence>
<protein>
    <submittedName>
        <fullName evidence="3">Uncharacterized protein</fullName>
    </submittedName>
</protein>
<feature type="region of interest" description="Disordered" evidence="1">
    <location>
        <begin position="139"/>
        <end position="162"/>
    </location>
</feature>
<dbReference type="Proteomes" id="UP001456524">
    <property type="component" value="Unassembled WGS sequence"/>
</dbReference>
<feature type="compositionally biased region" description="Basic and acidic residues" evidence="1">
    <location>
        <begin position="70"/>
        <end position="79"/>
    </location>
</feature>
<keyword evidence="2" id="KW-0812">Transmembrane</keyword>
<feature type="compositionally biased region" description="Basic residues" evidence="1">
    <location>
        <begin position="48"/>
        <end position="69"/>
    </location>
</feature>
<feature type="transmembrane region" description="Helical" evidence="2">
    <location>
        <begin position="288"/>
        <end position="307"/>
    </location>
</feature>
<feature type="compositionally biased region" description="Polar residues" evidence="1">
    <location>
        <begin position="344"/>
        <end position="359"/>
    </location>
</feature>
<comment type="caution">
    <text evidence="3">The sequence shown here is derived from an EMBL/GenBank/DDBJ whole genome shotgun (WGS) entry which is preliminary data.</text>
</comment>
<feature type="region of interest" description="Disordered" evidence="1">
    <location>
        <begin position="1"/>
        <end position="118"/>
    </location>
</feature>
<gene>
    <name evidence="3" type="ORF">IWX90DRAFT_261217</name>
</gene>
<feature type="compositionally biased region" description="Basic and acidic residues" evidence="1">
    <location>
        <begin position="140"/>
        <end position="158"/>
    </location>
</feature>
<accession>A0ABR1XS12</accession>
<proteinExistence type="predicted"/>